<dbReference type="Pfam" id="PF12102">
    <property type="entry name" value="MrcB_N"/>
    <property type="match status" value="1"/>
</dbReference>
<name>A0AB37ZX68_9LACT</name>
<dbReference type="GO" id="GO:0016887">
    <property type="term" value="F:ATP hydrolysis activity"/>
    <property type="evidence" value="ECO:0007669"/>
    <property type="project" value="InterPro"/>
</dbReference>
<evidence type="ECO:0000313" key="2">
    <source>
        <dbReference type="EMBL" id="SDZ92967.1"/>
    </source>
</evidence>
<protein>
    <submittedName>
        <fullName evidence="2">5-methylcytosine-specific restriction endonuclease McrBC, GTP-binding regulatory subunit McrB</fullName>
    </submittedName>
</protein>
<keyword evidence="2" id="KW-0378">Hydrolase</keyword>
<organism evidence="2 3">
    <name type="scientific">Trichococcus collinsii</name>
    <dbReference type="NCBI Taxonomy" id="157076"/>
    <lineage>
        <taxon>Bacteria</taxon>
        <taxon>Bacillati</taxon>
        <taxon>Bacillota</taxon>
        <taxon>Bacilli</taxon>
        <taxon>Lactobacillales</taxon>
        <taxon>Carnobacteriaceae</taxon>
        <taxon>Trichococcus</taxon>
    </lineage>
</organism>
<dbReference type="AlphaFoldDB" id="A0AB37ZX68"/>
<reference evidence="2 3" key="1">
    <citation type="submission" date="2016-10" db="EMBL/GenBank/DDBJ databases">
        <authorList>
            <person name="Varghese N."/>
            <person name="Submissions S."/>
        </authorList>
    </citation>
    <scope>NUCLEOTIDE SEQUENCE [LARGE SCALE GENOMIC DNA]</scope>
    <source>
        <strain evidence="2 3">DSM 14526</strain>
    </source>
</reference>
<dbReference type="RefSeq" id="WP_245826639.1">
    <property type="nucleotide sequence ID" value="NZ_FJNA01000001.1"/>
</dbReference>
<evidence type="ECO:0000313" key="3">
    <source>
        <dbReference type="Proteomes" id="UP000199042"/>
    </source>
</evidence>
<dbReference type="InterPro" id="IPR049050">
    <property type="entry name" value="nSTAND3"/>
</dbReference>
<dbReference type="GO" id="GO:0004519">
    <property type="term" value="F:endonuclease activity"/>
    <property type="evidence" value="ECO:0007669"/>
    <property type="project" value="UniProtKB-KW"/>
</dbReference>
<keyword evidence="2" id="KW-0255">Endonuclease</keyword>
<dbReference type="PANTHER" id="PTHR37291">
    <property type="entry name" value="5-METHYLCYTOSINE-SPECIFIC RESTRICTION ENZYME B"/>
    <property type="match status" value="1"/>
</dbReference>
<gene>
    <name evidence="2" type="ORF">SAMN04488525_101649</name>
</gene>
<dbReference type="SUPFAM" id="SSF52540">
    <property type="entry name" value="P-loop containing nucleoside triphosphate hydrolases"/>
    <property type="match status" value="1"/>
</dbReference>
<dbReference type="InterPro" id="IPR052934">
    <property type="entry name" value="Methyl-DNA_Rec/Restrict_Enz"/>
</dbReference>
<dbReference type="Gene3D" id="3.30.920.90">
    <property type="match status" value="1"/>
</dbReference>
<dbReference type="Pfam" id="PF20720">
    <property type="entry name" value="nSTAND3"/>
    <property type="match status" value="1"/>
</dbReference>
<dbReference type="EMBL" id="FNQH01000001">
    <property type="protein sequence ID" value="SDZ92967.1"/>
    <property type="molecule type" value="Genomic_DNA"/>
</dbReference>
<dbReference type="PANTHER" id="PTHR37291:SF1">
    <property type="entry name" value="TYPE IV METHYL-DIRECTED RESTRICTION ENZYME ECOKMCRB SUBUNIT"/>
    <property type="match status" value="1"/>
</dbReference>
<dbReference type="SMART" id="SM00382">
    <property type="entry name" value="AAA"/>
    <property type="match status" value="1"/>
</dbReference>
<dbReference type="Pfam" id="PF07728">
    <property type="entry name" value="AAA_5"/>
    <property type="match status" value="1"/>
</dbReference>
<dbReference type="InterPro" id="IPR027417">
    <property type="entry name" value="P-loop_NTPase"/>
</dbReference>
<proteinExistence type="predicted"/>
<dbReference type="GO" id="GO:0005524">
    <property type="term" value="F:ATP binding"/>
    <property type="evidence" value="ECO:0007669"/>
    <property type="project" value="InterPro"/>
</dbReference>
<dbReference type="InterPro" id="IPR021961">
    <property type="entry name" value="McrB_DNA-bd"/>
</dbReference>
<comment type="caution">
    <text evidence="2">The sequence shown here is derived from an EMBL/GenBank/DDBJ whole genome shotgun (WGS) entry which is preliminary data.</text>
</comment>
<evidence type="ECO:0000259" key="1">
    <source>
        <dbReference type="SMART" id="SM00382"/>
    </source>
</evidence>
<feature type="domain" description="AAA+ ATPase" evidence="1">
    <location>
        <begin position="376"/>
        <end position="654"/>
    </location>
</feature>
<dbReference type="InterPro" id="IPR011704">
    <property type="entry name" value="ATPase_dyneun-rel_AAA"/>
</dbReference>
<accession>A0AB37ZX68</accession>
<dbReference type="InterPro" id="IPR003593">
    <property type="entry name" value="AAA+_ATPase"/>
</dbReference>
<keyword evidence="3" id="KW-1185">Reference proteome</keyword>
<dbReference type="Gene3D" id="3.40.50.300">
    <property type="entry name" value="P-loop containing nucleotide triphosphate hydrolases"/>
    <property type="match status" value="2"/>
</dbReference>
<keyword evidence="2" id="KW-0540">Nuclease</keyword>
<sequence>MNISNMIAEAAIQYPEARKGPFGEAPIGNIIKNEIPEAIRNKLLNYVVKGSIGNGRFASIPWIAIMDREITSSTTEGFYIVFLFSSDGKRVYLTLNQGITYFNKNKYKQSKVKDISNKIYERFPSSTAARMEIDLNSDTPLGKGYESTTVSAFEYDTSNMPTEEKLLSDLDSLLSDYAKVKQFFVDNDKNLEKFYSKIMRNDTSNKYKEFKYLLKRFVEQGNINIQDKDKRKTTLGIAGFDHNHFQHSNGYDHITIDGVEYHIHLFNNGSYGPFSGNGSKMLPYFCHGLANEYWANIRATFQNFEMKSLRIVEWNKNSGDKESGISYMIDTLDLFSDEEPNYNLKKLYKEFSLLEGEENSVIVNDKANELADKLEKSKNIILRGAPGTGKTYLARQIAASLIGEDEDKLNESEQYGFVQFHPSYDYSDFVEGLRPITGDEQEQVSFKLVDGIFKKFCKHAAKSDIVDVVDNFDTAWENLIHAINESTDDYIMDNSTVPATLNSHNSIKFRSPVATKENVYKLYRGEDTNLKYETYQNIVLDHLTEVFGLKPFEEGEAVSSEKKKYIFVIDEINRGEISKIFGELFFSIDPGYRGEEKYGIYTQCSNLHINSKEKFYIPDNVYIIGTMNDIDRSVDSFDFAMRRRFRFIEIKAEETTTMWQGQLDDTKIEEATNRLVTLNKQIADTDDLNSNYHIGPSYFLKLPELDYNYDVLWTDYLQPLLEEYLRGNYEEQEKLDAMKNAYDLIDQTNEENADEDRR</sequence>
<dbReference type="Proteomes" id="UP000199042">
    <property type="component" value="Unassembled WGS sequence"/>
</dbReference>